<evidence type="ECO:0000313" key="2">
    <source>
        <dbReference type="Proteomes" id="UP000637239"/>
    </source>
</evidence>
<dbReference type="KEGG" id="ache:ACHE_60538S"/>
<dbReference type="AlphaFoldDB" id="A0A7R7VTU9"/>
<protein>
    <submittedName>
        <fullName evidence="1">Uncharacterized protein</fullName>
    </submittedName>
</protein>
<name>A0A7R7VTU9_ASPCH</name>
<evidence type="ECO:0000313" key="1">
    <source>
        <dbReference type="EMBL" id="BCR90652.1"/>
    </source>
</evidence>
<sequence>MATEAVFNSAKDAWHDATEKAVTTKENAKERYNEEKEYGTTTESFGEWIKTNTLYSSLLTRSISPNKTHSSWLLKDMTPKEQMTGCQSIIRYGPTSILARENKRDHIPSLSPTRKWSSLSRLCWHWKQRERRPLSPEPLGKRIGSHQ</sequence>
<dbReference type="EMBL" id="AP024421">
    <property type="protein sequence ID" value="BCR90652.1"/>
    <property type="molecule type" value="Genomic_DNA"/>
</dbReference>
<proteinExistence type="predicted"/>
<reference evidence="1" key="1">
    <citation type="submission" date="2021-01" db="EMBL/GenBank/DDBJ databases">
        <authorList>
            <consortium name="Aspergillus chevalieri M1 genome sequencing consortium"/>
            <person name="Kazuki M."/>
            <person name="Futagami T."/>
        </authorList>
    </citation>
    <scope>NUCLEOTIDE SEQUENCE</scope>
    <source>
        <strain evidence="1">M1</strain>
    </source>
</reference>
<keyword evidence="2" id="KW-1185">Reference proteome</keyword>
<dbReference type="RefSeq" id="XP_043139174.1">
    <property type="nucleotide sequence ID" value="XM_043281723.1"/>
</dbReference>
<dbReference type="Proteomes" id="UP000637239">
    <property type="component" value="Chromosome 6"/>
</dbReference>
<accession>A0A7R7VTU9</accession>
<organism evidence="1 2">
    <name type="scientific">Aspergillus chevalieri</name>
    <name type="common">Eurotium chevalieri</name>
    <dbReference type="NCBI Taxonomy" id="182096"/>
    <lineage>
        <taxon>Eukaryota</taxon>
        <taxon>Fungi</taxon>
        <taxon>Dikarya</taxon>
        <taxon>Ascomycota</taxon>
        <taxon>Pezizomycotina</taxon>
        <taxon>Eurotiomycetes</taxon>
        <taxon>Eurotiomycetidae</taxon>
        <taxon>Eurotiales</taxon>
        <taxon>Aspergillaceae</taxon>
        <taxon>Aspergillus</taxon>
        <taxon>Aspergillus subgen. Aspergillus</taxon>
    </lineage>
</organism>
<gene>
    <name evidence="1" type="ORF">ACHE_60538S</name>
</gene>
<dbReference type="GeneID" id="66985010"/>
<reference evidence="1" key="2">
    <citation type="submission" date="2021-02" db="EMBL/GenBank/DDBJ databases">
        <title>Aspergillus chevalieri M1 genome sequence.</title>
        <authorList>
            <person name="Kadooka C."/>
            <person name="Mori K."/>
            <person name="Futagami T."/>
        </authorList>
    </citation>
    <scope>NUCLEOTIDE SEQUENCE</scope>
    <source>
        <strain evidence="1">M1</strain>
    </source>
</reference>